<keyword evidence="3" id="KW-1185">Reference proteome</keyword>
<gene>
    <name evidence="2" type="ORF">BTO11_10400</name>
</gene>
<comment type="caution">
    <text evidence="2">The sequence shown here is derived from an EMBL/GenBank/DDBJ whole genome shotgun (WGS) entry which is preliminary data.</text>
</comment>
<accession>A0A2S7UW94</accession>
<dbReference type="EMBL" id="MSCH01000003">
    <property type="protein sequence ID" value="PQJ54018.1"/>
    <property type="molecule type" value="Genomic_DNA"/>
</dbReference>
<proteinExistence type="predicted"/>
<evidence type="ECO:0000313" key="3">
    <source>
        <dbReference type="Proteomes" id="UP000239007"/>
    </source>
</evidence>
<dbReference type="AlphaFoldDB" id="A0A2S7UW94"/>
<organism evidence="2 3">
    <name type="scientific">Psychrosphaera saromensis</name>
    <dbReference type="NCBI Taxonomy" id="716813"/>
    <lineage>
        <taxon>Bacteria</taxon>
        <taxon>Pseudomonadati</taxon>
        <taxon>Pseudomonadota</taxon>
        <taxon>Gammaproteobacteria</taxon>
        <taxon>Alteromonadales</taxon>
        <taxon>Pseudoalteromonadaceae</taxon>
        <taxon>Psychrosphaera</taxon>
    </lineage>
</organism>
<evidence type="ECO:0000256" key="1">
    <source>
        <dbReference type="SAM" id="Phobius"/>
    </source>
</evidence>
<protein>
    <submittedName>
        <fullName evidence="2">Uncharacterized protein</fullName>
    </submittedName>
</protein>
<keyword evidence="1" id="KW-0812">Transmembrane</keyword>
<dbReference type="Proteomes" id="UP000239007">
    <property type="component" value="Unassembled WGS sequence"/>
</dbReference>
<sequence>MSLELVRTIFSGFTLVSVLFAVLNYWLSRKKAKNDAIESRDKGICEQAIISLERAYSSLMNGKSDYSMPEPNRLNWLTSARQIMKFKQLSSMLETDLYKLICSEHEEHWKHEFYLSFKDDSFLLPAYFKANNIHLKSALIIMNFKQWSPDVKDPLDSIDGTQYINDGYTLNGQHGLEICINESNEDSYK</sequence>
<evidence type="ECO:0000313" key="2">
    <source>
        <dbReference type="EMBL" id="PQJ54018.1"/>
    </source>
</evidence>
<name>A0A2S7UW94_9GAMM</name>
<reference evidence="2 3" key="1">
    <citation type="submission" date="2016-12" db="EMBL/GenBank/DDBJ databases">
        <title>Diversity of luminous bacteria.</title>
        <authorList>
            <person name="Yoshizawa S."/>
            <person name="Kogure K."/>
        </authorList>
    </citation>
    <scope>NUCLEOTIDE SEQUENCE [LARGE SCALE GENOMIC DNA]</scope>
    <source>
        <strain evidence="2 3">SA4-48</strain>
    </source>
</reference>
<dbReference type="RefSeq" id="WP_105052527.1">
    <property type="nucleotide sequence ID" value="NZ_BMYG01000007.1"/>
</dbReference>
<feature type="transmembrane region" description="Helical" evidence="1">
    <location>
        <begin position="6"/>
        <end position="27"/>
    </location>
</feature>
<dbReference type="OrthoDB" id="5459961at2"/>
<keyword evidence="1" id="KW-0472">Membrane</keyword>
<keyword evidence="1" id="KW-1133">Transmembrane helix</keyword>